<accession>A0A084TMZ3</accession>
<feature type="coiled-coil region" evidence="1">
    <location>
        <begin position="114"/>
        <end position="169"/>
    </location>
</feature>
<evidence type="ECO:0000256" key="1">
    <source>
        <dbReference type="SAM" id="Coils"/>
    </source>
</evidence>
<sequence>MSNDLEHLFNRLEGDFDLASPKAGHEKRFMEKLQNASEQKKQNGRFKWLPFVGIAATIALLFSIAVLNTNRQDQTGLASVSPEMAKAESFFISTIAAELKKLNQAENTNTKLIVKDALVQLKKLENDYDLLMLDLSKSGNDQRVIYAMISNFQSRIDILQNTLKQIELINQLKNKHYETNKTL</sequence>
<keyword evidence="2" id="KW-0472">Membrane</keyword>
<reference evidence="4" key="2">
    <citation type="submission" date="2014-07" db="EMBL/GenBank/DDBJ databases">
        <title>Genome sequence of Mangrovimonas yunxiaonensis.</title>
        <authorList>
            <person name="Li Y."/>
            <person name="Zheng T."/>
        </authorList>
    </citation>
    <scope>NUCLEOTIDE SEQUENCE [LARGE SCALE GENOMIC DNA]</scope>
    <source>
        <strain evidence="4">LY01</strain>
    </source>
</reference>
<protein>
    <recommendedName>
        <fullName evidence="5">Anti-sigma factor</fullName>
    </recommendedName>
</protein>
<gene>
    <name evidence="3" type="ORF">IA57_00085</name>
</gene>
<evidence type="ECO:0000313" key="3">
    <source>
        <dbReference type="EMBL" id="KFB02079.1"/>
    </source>
</evidence>
<dbReference type="OrthoDB" id="1143801at2"/>
<dbReference type="AlphaFoldDB" id="A0A084TMZ3"/>
<dbReference type="STRING" id="1197477.IA57_00085"/>
<evidence type="ECO:0008006" key="5">
    <source>
        <dbReference type="Google" id="ProtNLM"/>
    </source>
</evidence>
<evidence type="ECO:0000313" key="4">
    <source>
        <dbReference type="Proteomes" id="UP000028521"/>
    </source>
</evidence>
<feature type="transmembrane region" description="Helical" evidence="2">
    <location>
        <begin position="48"/>
        <end position="67"/>
    </location>
</feature>
<keyword evidence="4" id="KW-1185">Reference proteome</keyword>
<dbReference type="EMBL" id="JPFK01000002">
    <property type="protein sequence ID" value="KFB02079.1"/>
    <property type="molecule type" value="Genomic_DNA"/>
</dbReference>
<proteinExistence type="predicted"/>
<dbReference type="eggNOG" id="ENOG50323WE">
    <property type="taxonomic scope" value="Bacteria"/>
</dbReference>
<dbReference type="RefSeq" id="WP_036117589.1">
    <property type="nucleotide sequence ID" value="NZ_BMET01000008.1"/>
</dbReference>
<reference evidence="3 4" key="1">
    <citation type="journal article" date="2014" name="Genome Announc.">
        <title>Draft Genome Sequence of the Algicidal Bacterium Mangrovimonas yunxiaonensis Strain LY01.</title>
        <authorList>
            <person name="Li Y."/>
            <person name="Zhu H."/>
            <person name="Li C."/>
            <person name="Zhang H."/>
            <person name="Chen Z."/>
            <person name="Zheng W."/>
            <person name="Xu H."/>
            <person name="Zheng T."/>
        </authorList>
    </citation>
    <scope>NUCLEOTIDE SEQUENCE [LARGE SCALE GENOMIC DNA]</scope>
    <source>
        <strain evidence="3 4">LY01</strain>
    </source>
</reference>
<keyword evidence="2" id="KW-0812">Transmembrane</keyword>
<evidence type="ECO:0000256" key="2">
    <source>
        <dbReference type="SAM" id="Phobius"/>
    </source>
</evidence>
<keyword evidence="1" id="KW-0175">Coiled coil</keyword>
<organism evidence="3 4">
    <name type="scientific">Mangrovimonas yunxiaonensis</name>
    <dbReference type="NCBI Taxonomy" id="1197477"/>
    <lineage>
        <taxon>Bacteria</taxon>
        <taxon>Pseudomonadati</taxon>
        <taxon>Bacteroidota</taxon>
        <taxon>Flavobacteriia</taxon>
        <taxon>Flavobacteriales</taxon>
        <taxon>Flavobacteriaceae</taxon>
        <taxon>Mangrovimonas</taxon>
    </lineage>
</organism>
<name>A0A084TMZ3_9FLAO</name>
<dbReference type="Proteomes" id="UP000028521">
    <property type="component" value="Unassembled WGS sequence"/>
</dbReference>
<keyword evidence="2" id="KW-1133">Transmembrane helix</keyword>
<comment type="caution">
    <text evidence="3">The sequence shown here is derived from an EMBL/GenBank/DDBJ whole genome shotgun (WGS) entry which is preliminary data.</text>
</comment>